<dbReference type="Pfam" id="PF25358">
    <property type="entry name" value="PH_fung_RdRP"/>
    <property type="match status" value="1"/>
</dbReference>
<keyword evidence="5" id="KW-1185">Reference proteome</keyword>
<dbReference type="Pfam" id="PF05183">
    <property type="entry name" value="RdRP"/>
    <property type="match status" value="1"/>
</dbReference>
<sequence>MEVFCRNLPPDLTERSFGNQMRPIMKKLSIKYYDCDKRKGKNLGNITFLRIEDAKKFLEHHGEVLLQSRPVSYFGRQRRFPPTRPRLTIMDKEVFCKESNKQPSEVTLKGIEHDVDKQQSRPEAAAEAPLAFAATQLRCGQYHFLEEKLTFVAEWQSSGNCSARFTKRSLIIELPGSLKDVQIRIPLQSIIELVWCPKGYVTVTLSSVPTFLESMSEEIYQRLSGETLAGIYGSKELDAAKSKSLRVEAIDASHVHVAPFCLVYNFQSMLSVANFHSQIKRLKGKDYFDVTELDIALQHAPAPGLGPFEDSFMGLTETLAQLNKTESLPFGHLFLLQALVHNGYLHPTTVSGLAEKLAQMFASAKNAGNENYEEPISIEAMKKLFEWIEYPSPNGDASQFEVNSIVEYLQESEFLNRQMVKILEDMHAPNKWFLDLQERELNRLRGITANAYNTATFIKSQSIAESIQLYKFIRQTDRMGIDYRMDPFLRAIVEAVVLKELRLLKHKARIPVSKGITLFGVMDETGYLKEGEVYVTFDTMQGRHSHPPSVGRVIVTRSPALHPGDIQFANNVIPPDDHPLLMHRNCIVFSQNGKRDLPSQLSGGDLDGDIFGVIWDTELVGHHALQTFDPAQYATVTPLELDRPLERSDMAEFFIDFMKTDHLGVIATRHMVLADMLEEGTNHGDCIRLAELHSRAVDFSKTGIAVELNELPIIKKWRPDFLAPGPSVHIHNRIEIEMDQNTLEVDGDDEDNENTPRYKYYRSEKLLGVLYRAVDEENIWHEDIHQSIPNGRSRQFWDDFIARIHGRIRDVGRIEWRHRAEEAQQLRYAYEEKISSVMIDFSEHPNKPLTELEVFVGFVMNKSGVQTRRQRDCSHKLKDEFERISAWIVRQMRNPAAPGGANEDTGGTGALELCLACLHIGCEKELRPVNSWTRSGSRDVESFKIVAVSALIRELNMLEGRGRMRNGRGGGFVGVRGGRTPRTLGERDIHQSDEQGGVLVEAEGLEEEEYSDGEIAEGDNLEVAVDLTAQRLEDELSISTPAGQYHFGGQPWSYRMPN</sequence>
<comment type="similarity">
    <text evidence="1">Belongs to the RdRP family.</text>
</comment>
<dbReference type="EMBL" id="JAULSR010000007">
    <property type="protein sequence ID" value="KAK0614847.1"/>
    <property type="molecule type" value="Genomic_DNA"/>
</dbReference>
<keyword evidence="1" id="KW-0696">RNA-directed RNA polymerase</keyword>
<dbReference type="InterPro" id="IPR057596">
    <property type="entry name" value="RDRP_core"/>
</dbReference>
<evidence type="ECO:0000313" key="5">
    <source>
        <dbReference type="Proteomes" id="UP001174934"/>
    </source>
</evidence>
<dbReference type="InterPro" id="IPR012677">
    <property type="entry name" value="Nucleotide-bd_a/b_plait_sf"/>
</dbReference>
<feature type="domain" description="RDRP core" evidence="2">
    <location>
        <begin position="398"/>
        <end position="774"/>
    </location>
</feature>
<dbReference type="Gene3D" id="3.30.70.330">
    <property type="match status" value="1"/>
</dbReference>
<dbReference type="AlphaFoldDB" id="A0AA39WGA6"/>
<dbReference type="GO" id="GO:0030422">
    <property type="term" value="P:siRNA processing"/>
    <property type="evidence" value="ECO:0007669"/>
    <property type="project" value="TreeGrafter"/>
</dbReference>
<evidence type="ECO:0000256" key="1">
    <source>
        <dbReference type="RuleBase" id="RU363098"/>
    </source>
</evidence>
<dbReference type="GO" id="GO:0031380">
    <property type="term" value="C:nuclear RNA-directed RNA polymerase complex"/>
    <property type="evidence" value="ECO:0007669"/>
    <property type="project" value="TreeGrafter"/>
</dbReference>
<dbReference type="GO" id="GO:0003723">
    <property type="term" value="F:RNA binding"/>
    <property type="evidence" value="ECO:0007669"/>
    <property type="project" value="UniProtKB-KW"/>
</dbReference>
<proteinExistence type="inferred from homology"/>
<dbReference type="CDD" id="cd00590">
    <property type="entry name" value="RRM_SF"/>
    <property type="match status" value="1"/>
</dbReference>
<organism evidence="4 5">
    <name type="scientific">Bombardia bombarda</name>
    <dbReference type="NCBI Taxonomy" id="252184"/>
    <lineage>
        <taxon>Eukaryota</taxon>
        <taxon>Fungi</taxon>
        <taxon>Dikarya</taxon>
        <taxon>Ascomycota</taxon>
        <taxon>Pezizomycotina</taxon>
        <taxon>Sordariomycetes</taxon>
        <taxon>Sordariomycetidae</taxon>
        <taxon>Sordariales</taxon>
        <taxon>Lasiosphaeriaceae</taxon>
        <taxon>Bombardia</taxon>
    </lineage>
</organism>
<dbReference type="Proteomes" id="UP001174934">
    <property type="component" value="Unassembled WGS sequence"/>
</dbReference>
<dbReference type="PANTHER" id="PTHR23079:SF17">
    <property type="entry name" value="RNA-DEPENDENT RNA POLYMERASE"/>
    <property type="match status" value="1"/>
</dbReference>
<keyword evidence="1" id="KW-0548">Nucleotidyltransferase</keyword>
<dbReference type="PANTHER" id="PTHR23079">
    <property type="entry name" value="RNA-DEPENDENT RNA POLYMERASE"/>
    <property type="match status" value="1"/>
</dbReference>
<keyword evidence="1" id="KW-0694">RNA-binding</keyword>
<name>A0AA39WGA6_9PEZI</name>
<comment type="caution">
    <text evidence="4">The sequence shown here is derived from an EMBL/GenBank/DDBJ whole genome shotgun (WGS) entry which is preliminary data.</text>
</comment>
<dbReference type="InterPro" id="IPR035979">
    <property type="entry name" value="RBD_domain_sf"/>
</dbReference>
<comment type="catalytic activity">
    <reaction evidence="1">
        <text>RNA(n) + a ribonucleoside 5'-triphosphate = RNA(n+1) + diphosphate</text>
        <dbReference type="Rhea" id="RHEA:21248"/>
        <dbReference type="Rhea" id="RHEA-COMP:14527"/>
        <dbReference type="Rhea" id="RHEA-COMP:17342"/>
        <dbReference type="ChEBI" id="CHEBI:33019"/>
        <dbReference type="ChEBI" id="CHEBI:61557"/>
        <dbReference type="ChEBI" id="CHEBI:140395"/>
        <dbReference type="EC" id="2.7.7.48"/>
    </reaction>
</comment>
<dbReference type="GO" id="GO:0003968">
    <property type="term" value="F:RNA-directed RNA polymerase activity"/>
    <property type="evidence" value="ECO:0007669"/>
    <property type="project" value="UniProtKB-KW"/>
</dbReference>
<evidence type="ECO:0000259" key="2">
    <source>
        <dbReference type="Pfam" id="PF05183"/>
    </source>
</evidence>
<feature type="domain" description="RdRP-like PH" evidence="3">
    <location>
        <begin position="132"/>
        <end position="284"/>
    </location>
</feature>
<dbReference type="InterPro" id="IPR007855">
    <property type="entry name" value="RDRP"/>
</dbReference>
<evidence type="ECO:0000259" key="3">
    <source>
        <dbReference type="Pfam" id="PF25358"/>
    </source>
</evidence>
<dbReference type="EC" id="2.7.7.48" evidence="1"/>
<reference evidence="4" key="1">
    <citation type="submission" date="2023-06" db="EMBL/GenBank/DDBJ databases">
        <title>Genome-scale phylogeny and comparative genomics of the fungal order Sordariales.</title>
        <authorList>
            <consortium name="Lawrence Berkeley National Laboratory"/>
            <person name="Hensen N."/>
            <person name="Bonometti L."/>
            <person name="Westerberg I."/>
            <person name="Brannstrom I.O."/>
            <person name="Guillou S."/>
            <person name="Cros-Aarteil S."/>
            <person name="Calhoun S."/>
            <person name="Haridas S."/>
            <person name="Kuo A."/>
            <person name="Mondo S."/>
            <person name="Pangilinan J."/>
            <person name="Riley R."/>
            <person name="LaButti K."/>
            <person name="Andreopoulos B."/>
            <person name="Lipzen A."/>
            <person name="Chen C."/>
            <person name="Yanf M."/>
            <person name="Daum C."/>
            <person name="Ng V."/>
            <person name="Clum A."/>
            <person name="Steindorff A."/>
            <person name="Ohm R."/>
            <person name="Martin F."/>
            <person name="Silar P."/>
            <person name="Natvig D."/>
            <person name="Lalanne C."/>
            <person name="Gautier V."/>
            <person name="Ament-velasquez S.L."/>
            <person name="Kruys A."/>
            <person name="Hutchinson M.I."/>
            <person name="Powell A.J."/>
            <person name="Barry K."/>
            <person name="Miller A.N."/>
            <person name="Grigoriev I.V."/>
            <person name="Debuchy R."/>
            <person name="Gladieux P."/>
            <person name="Thoren M.H."/>
            <person name="Johannesson H."/>
        </authorList>
    </citation>
    <scope>NUCLEOTIDE SEQUENCE</scope>
    <source>
        <strain evidence="4">SMH3391-2</strain>
    </source>
</reference>
<evidence type="ECO:0000313" key="4">
    <source>
        <dbReference type="EMBL" id="KAK0614847.1"/>
    </source>
</evidence>
<protein>
    <recommendedName>
        <fullName evidence="1">RNA-dependent RNA polymerase</fullName>
        <ecNumber evidence="1">2.7.7.48</ecNumber>
    </recommendedName>
</protein>
<dbReference type="InterPro" id="IPR057503">
    <property type="entry name" value="PH_RdRP"/>
</dbReference>
<dbReference type="SUPFAM" id="SSF54928">
    <property type="entry name" value="RNA-binding domain, RBD"/>
    <property type="match status" value="1"/>
</dbReference>
<gene>
    <name evidence="4" type="ORF">B0T17DRAFT_619702</name>
</gene>
<accession>A0AA39WGA6</accession>
<keyword evidence="1" id="KW-0808">Transferase</keyword>